<evidence type="ECO:0000313" key="11">
    <source>
        <dbReference type="Proteomes" id="UP000191024"/>
    </source>
</evidence>
<evidence type="ECO:0000313" key="10">
    <source>
        <dbReference type="EMBL" id="SCU84092.1"/>
    </source>
</evidence>
<evidence type="ECO:0000256" key="5">
    <source>
        <dbReference type="ARBA" id="ARBA00023054"/>
    </source>
</evidence>
<dbReference type="GO" id="GO:0005739">
    <property type="term" value="C:mitochondrion"/>
    <property type="evidence" value="ECO:0007669"/>
    <property type="project" value="UniProtKB-SubCell"/>
</dbReference>
<evidence type="ECO:0000256" key="7">
    <source>
        <dbReference type="ARBA" id="ARBA00023136"/>
    </source>
</evidence>
<organism evidence="10 11">
    <name type="scientific">Lachancea mirantina</name>
    <dbReference type="NCBI Taxonomy" id="1230905"/>
    <lineage>
        <taxon>Eukaryota</taxon>
        <taxon>Fungi</taxon>
        <taxon>Dikarya</taxon>
        <taxon>Ascomycota</taxon>
        <taxon>Saccharomycotina</taxon>
        <taxon>Saccharomycetes</taxon>
        <taxon>Saccharomycetales</taxon>
        <taxon>Saccharomycetaceae</taxon>
        <taxon>Lachancea</taxon>
    </lineage>
</organism>
<reference evidence="11" key="1">
    <citation type="submission" date="2016-03" db="EMBL/GenBank/DDBJ databases">
        <authorList>
            <person name="Devillers H."/>
        </authorList>
    </citation>
    <scope>NUCLEOTIDE SEQUENCE [LARGE SCALE GENOMIC DNA]</scope>
</reference>
<name>A0A1G4J3Q7_9SACH</name>
<dbReference type="PANTHER" id="PTHR14360">
    <property type="entry name" value="PROTEIN FMP32, MITOCHONDRIAL"/>
    <property type="match status" value="1"/>
</dbReference>
<keyword evidence="6" id="KW-0496">Mitochondrion</keyword>
<dbReference type="PANTHER" id="PTHR14360:SF12">
    <property type="entry name" value="MOZ PROTEIN REPRESENTS A CHROMATIN-ASSOCIATED ACETYLTRANSFERASE"/>
    <property type="match status" value="1"/>
</dbReference>
<dbReference type="OrthoDB" id="5424147at2759"/>
<proteinExistence type="predicted"/>
<evidence type="ECO:0000256" key="4">
    <source>
        <dbReference type="ARBA" id="ARBA00022989"/>
    </source>
</evidence>
<accession>A0A1G4J3Q7</accession>
<dbReference type="Pfam" id="PF07798">
    <property type="entry name" value="CCDC90-like"/>
    <property type="match status" value="1"/>
</dbReference>
<evidence type="ECO:0000256" key="1">
    <source>
        <dbReference type="ARBA" id="ARBA00004173"/>
    </source>
</evidence>
<gene>
    <name evidence="10" type="ORF">LAMI_0C06194G</name>
</gene>
<keyword evidence="7 9" id="KW-0472">Membrane</keyword>
<dbReference type="GO" id="GO:0016020">
    <property type="term" value="C:membrane"/>
    <property type="evidence" value="ECO:0007669"/>
    <property type="project" value="UniProtKB-SubCell"/>
</dbReference>
<feature type="transmembrane region" description="Helical" evidence="9">
    <location>
        <begin position="247"/>
        <end position="265"/>
    </location>
</feature>
<dbReference type="EMBL" id="LT598466">
    <property type="protein sequence ID" value="SCU84092.1"/>
    <property type="molecule type" value="Genomic_DNA"/>
</dbReference>
<dbReference type="Proteomes" id="UP000191024">
    <property type="component" value="Chromosome C"/>
</dbReference>
<evidence type="ECO:0000256" key="6">
    <source>
        <dbReference type="ARBA" id="ARBA00023128"/>
    </source>
</evidence>
<evidence type="ECO:0000256" key="2">
    <source>
        <dbReference type="ARBA" id="ARBA00004370"/>
    </source>
</evidence>
<sequence>MRAFGLARNMKRAFSRSFQLSRHLHMGLTRLNEKSSSIASLSANLTKPGEKGAIADLKDDLPGNFIDKLPEQLISEGNGLKSTRAEHQVDTLKYYDELLKSGFTPQQSKAIIQLLLESLNEEFFEQYNVKFLRNMELENQSHLFNAAETEVKFAIQNSRETALNEQNLKLLKLNRDLQSMHDDLNELIINLLKKDSRVDFNDHKTENTLQQRSISLDLKDCNNKIGTKIIGNVKSEIENLRWQTTRSGLFAVIILVFFIMSGVSISKRISVESEKPVEVILHTIEPEESEATGWPEDPEPNST</sequence>
<feature type="coiled-coil region" evidence="8">
    <location>
        <begin position="163"/>
        <end position="190"/>
    </location>
</feature>
<dbReference type="AlphaFoldDB" id="A0A1G4J3Q7"/>
<dbReference type="STRING" id="1230905.A0A1G4J3Q7"/>
<keyword evidence="5 8" id="KW-0175">Coiled coil</keyword>
<evidence type="ECO:0000256" key="8">
    <source>
        <dbReference type="SAM" id="Coils"/>
    </source>
</evidence>
<keyword evidence="3 9" id="KW-0812">Transmembrane</keyword>
<dbReference type="InterPro" id="IPR024461">
    <property type="entry name" value="CCDC90-like"/>
</dbReference>
<keyword evidence="4 9" id="KW-1133">Transmembrane helix</keyword>
<comment type="subcellular location">
    <subcellularLocation>
        <location evidence="2">Membrane</location>
    </subcellularLocation>
    <subcellularLocation>
        <location evidence="1">Mitochondrion</location>
    </subcellularLocation>
</comment>
<dbReference type="Gene3D" id="1.20.5.340">
    <property type="match status" value="1"/>
</dbReference>
<protein>
    <submittedName>
        <fullName evidence="10">LAMI_0C06194g1_1</fullName>
    </submittedName>
</protein>
<keyword evidence="11" id="KW-1185">Reference proteome</keyword>
<evidence type="ECO:0000256" key="3">
    <source>
        <dbReference type="ARBA" id="ARBA00022692"/>
    </source>
</evidence>
<evidence type="ECO:0000256" key="9">
    <source>
        <dbReference type="SAM" id="Phobius"/>
    </source>
</evidence>